<dbReference type="InterPro" id="IPR000838">
    <property type="entry name" value="RNA_pol_sigma70_ECF_CS"/>
</dbReference>
<dbReference type="PANTHER" id="PTHR43133:SF63">
    <property type="entry name" value="RNA POLYMERASE SIGMA FACTOR FECI-RELATED"/>
    <property type="match status" value="1"/>
</dbReference>
<evidence type="ECO:0000256" key="2">
    <source>
        <dbReference type="ARBA" id="ARBA00023015"/>
    </source>
</evidence>
<dbReference type="EMBL" id="SNVV01000026">
    <property type="protein sequence ID" value="TDN46701.1"/>
    <property type="molecule type" value="Genomic_DNA"/>
</dbReference>
<name>A0A4R6DNZ9_9RHOO</name>
<dbReference type="AlphaFoldDB" id="A0A4R6DNZ9"/>
<dbReference type="Pfam" id="PF04542">
    <property type="entry name" value="Sigma70_r2"/>
    <property type="match status" value="1"/>
</dbReference>
<dbReference type="GO" id="GO:0006352">
    <property type="term" value="P:DNA-templated transcription initiation"/>
    <property type="evidence" value="ECO:0007669"/>
    <property type="project" value="InterPro"/>
</dbReference>
<dbReference type="Proteomes" id="UP000295129">
    <property type="component" value="Unassembled WGS sequence"/>
</dbReference>
<evidence type="ECO:0000313" key="9">
    <source>
        <dbReference type="EMBL" id="TDN46701.1"/>
    </source>
</evidence>
<organism evidence="9 10">
    <name type="scientific">Azoarcus indigens</name>
    <dbReference type="NCBI Taxonomy" id="29545"/>
    <lineage>
        <taxon>Bacteria</taxon>
        <taxon>Pseudomonadati</taxon>
        <taxon>Pseudomonadota</taxon>
        <taxon>Betaproteobacteria</taxon>
        <taxon>Rhodocyclales</taxon>
        <taxon>Zoogloeaceae</taxon>
        <taxon>Azoarcus</taxon>
    </lineage>
</organism>
<dbReference type="GO" id="GO:0003677">
    <property type="term" value="F:DNA binding"/>
    <property type="evidence" value="ECO:0007669"/>
    <property type="project" value="UniProtKB-KW"/>
</dbReference>
<keyword evidence="5 6" id="KW-0804">Transcription</keyword>
<dbReference type="Gene3D" id="1.10.1740.10">
    <property type="match status" value="1"/>
</dbReference>
<dbReference type="NCBIfam" id="TIGR02937">
    <property type="entry name" value="sigma70-ECF"/>
    <property type="match status" value="1"/>
</dbReference>
<dbReference type="SUPFAM" id="SSF88659">
    <property type="entry name" value="Sigma3 and sigma4 domains of RNA polymerase sigma factors"/>
    <property type="match status" value="1"/>
</dbReference>
<keyword evidence="3 6" id="KW-0731">Sigma factor</keyword>
<dbReference type="RefSeq" id="WP_133594667.1">
    <property type="nucleotide sequence ID" value="NZ_SNVV01000026.1"/>
</dbReference>
<evidence type="ECO:0000259" key="7">
    <source>
        <dbReference type="Pfam" id="PF04542"/>
    </source>
</evidence>
<dbReference type="PROSITE" id="PS01063">
    <property type="entry name" value="SIGMA70_ECF"/>
    <property type="match status" value="1"/>
</dbReference>
<evidence type="ECO:0000256" key="6">
    <source>
        <dbReference type="RuleBase" id="RU000716"/>
    </source>
</evidence>
<keyword evidence="4 6" id="KW-0238">DNA-binding</keyword>
<dbReference type="InterPro" id="IPR013249">
    <property type="entry name" value="RNA_pol_sigma70_r4_t2"/>
</dbReference>
<dbReference type="Gene3D" id="1.10.10.10">
    <property type="entry name" value="Winged helix-like DNA-binding domain superfamily/Winged helix DNA-binding domain"/>
    <property type="match status" value="1"/>
</dbReference>
<dbReference type="InterPro" id="IPR036388">
    <property type="entry name" value="WH-like_DNA-bd_sf"/>
</dbReference>
<keyword evidence="10" id="KW-1185">Reference proteome</keyword>
<sequence length="170" mass="18910">MRTNEQIAELADVFITYRSQLCHAAMKILGNRERADDVVQDAYLKIIEADAVFDVRQPVAYLYQVVRNLAIDRHRRCALESGFFACEEEGLEVPAPSGTPEAIAIGRQELGRVACALGELPERTRKAFELYRVGGLTQREIAERLGVSTTLVNFMIRDAIDHCRAALGGS</sequence>
<evidence type="ECO:0000313" key="10">
    <source>
        <dbReference type="Proteomes" id="UP000295129"/>
    </source>
</evidence>
<evidence type="ECO:0000256" key="5">
    <source>
        <dbReference type="ARBA" id="ARBA00023163"/>
    </source>
</evidence>
<dbReference type="OrthoDB" id="9783733at2"/>
<keyword evidence="2 6" id="KW-0805">Transcription regulation</keyword>
<evidence type="ECO:0000256" key="3">
    <source>
        <dbReference type="ARBA" id="ARBA00023082"/>
    </source>
</evidence>
<comment type="caution">
    <text evidence="9">The sequence shown here is derived from an EMBL/GenBank/DDBJ whole genome shotgun (WGS) entry which is preliminary data.</text>
</comment>
<feature type="domain" description="RNA polymerase sigma factor 70 region 4 type 2" evidence="8">
    <location>
        <begin position="112"/>
        <end position="163"/>
    </location>
</feature>
<dbReference type="InterPro" id="IPR014284">
    <property type="entry name" value="RNA_pol_sigma-70_dom"/>
</dbReference>
<gene>
    <name evidence="9" type="ORF">C7389_1268</name>
</gene>
<accession>A0A4R6DNZ9</accession>
<dbReference type="Pfam" id="PF08281">
    <property type="entry name" value="Sigma70_r4_2"/>
    <property type="match status" value="1"/>
</dbReference>
<evidence type="ECO:0000256" key="4">
    <source>
        <dbReference type="ARBA" id="ARBA00023125"/>
    </source>
</evidence>
<evidence type="ECO:0000256" key="1">
    <source>
        <dbReference type="ARBA" id="ARBA00010641"/>
    </source>
</evidence>
<dbReference type="GO" id="GO:0016987">
    <property type="term" value="F:sigma factor activity"/>
    <property type="evidence" value="ECO:0007669"/>
    <property type="project" value="UniProtKB-KW"/>
</dbReference>
<dbReference type="InterPro" id="IPR013324">
    <property type="entry name" value="RNA_pol_sigma_r3/r4-like"/>
</dbReference>
<dbReference type="CDD" id="cd06171">
    <property type="entry name" value="Sigma70_r4"/>
    <property type="match status" value="1"/>
</dbReference>
<reference evidence="9 10" key="1">
    <citation type="submission" date="2019-03" db="EMBL/GenBank/DDBJ databases">
        <title>Genomic Encyclopedia of Type Strains, Phase IV (KMG-IV): sequencing the most valuable type-strain genomes for metagenomic binning, comparative biology and taxonomic classification.</title>
        <authorList>
            <person name="Goeker M."/>
        </authorList>
    </citation>
    <scope>NUCLEOTIDE SEQUENCE [LARGE SCALE GENOMIC DNA]</scope>
    <source>
        <strain evidence="9 10">DSM 12121</strain>
    </source>
</reference>
<dbReference type="NCBIfam" id="NF005448">
    <property type="entry name" value="PRK07037.1"/>
    <property type="match status" value="1"/>
</dbReference>
<dbReference type="SUPFAM" id="SSF88946">
    <property type="entry name" value="Sigma2 domain of RNA polymerase sigma factors"/>
    <property type="match status" value="1"/>
</dbReference>
<protein>
    <recommendedName>
        <fullName evidence="6">RNA polymerase sigma factor</fullName>
    </recommendedName>
</protein>
<evidence type="ECO:0000259" key="8">
    <source>
        <dbReference type="Pfam" id="PF08281"/>
    </source>
</evidence>
<comment type="similarity">
    <text evidence="1 6">Belongs to the sigma-70 factor family. ECF subfamily.</text>
</comment>
<proteinExistence type="inferred from homology"/>
<feature type="domain" description="RNA polymerase sigma-70 region 2" evidence="7">
    <location>
        <begin position="16"/>
        <end position="76"/>
    </location>
</feature>
<dbReference type="InterPro" id="IPR013325">
    <property type="entry name" value="RNA_pol_sigma_r2"/>
</dbReference>
<dbReference type="PANTHER" id="PTHR43133">
    <property type="entry name" value="RNA POLYMERASE ECF-TYPE SIGMA FACTO"/>
    <property type="match status" value="1"/>
</dbReference>
<dbReference type="InterPro" id="IPR039425">
    <property type="entry name" value="RNA_pol_sigma-70-like"/>
</dbReference>
<dbReference type="InterPro" id="IPR007627">
    <property type="entry name" value="RNA_pol_sigma70_r2"/>
</dbReference>